<dbReference type="NCBIfam" id="NF033788">
    <property type="entry name" value="HTH_metalloreg"/>
    <property type="match status" value="1"/>
</dbReference>
<dbReference type="PROSITE" id="PS50987">
    <property type="entry name" value="HTH_ARSR_2"/>
    <property type="match status" value="1"/>
</dbReference>
<evidence type="ECO:0000313" key="6">
    <source>
        <dbReference type="Proteomes" id="UP000199542"/>
    </source>
</evidence>
<dbReference type="GO" id="GO:0003677">
    <property type="term" value="F:DNA binding"/>
    <property type="evidence" value="ECO:0007669"/>
    <property type="project" value="UniProtKB-KW"/>
</dbReference>
<dbReference type="InterPro" id="IPR051011">
    <property type="entry name" value="Metal_resp_trans_reg"/>
</dbReference>
<dbReference type="Pfam" id="PF01022">
    <property type="entry name" value="HTH_5"/>
    <property type="match status" value="1"/>
</dbReference>
<protein>
    <submittedName>
        <fullName evidence="5">DNA-binding transcriptional regulator, ArsR family</fullName>
    </submittedName>
</protein>
<keyword evidence="2 5" id="KW-0238">DNA-binding</keyword>
<proteinExistence type="predicted"/>
<reference evidence="5 6" key="1">
    <citation type="submission" date="2016-10" db="EMBL/GenBank/DDBJ databases">
        <authorList>
            <person name="de Groot N.N."/>
        </authorList>
    </citation>
    <scope>NUCLEOTIDE SEQUENCE [LARGE SCALE GENOMIC DNA]</scope>
    <source>
        <strain evidence="5 6">CGMCC 1.3401</strain>
    </source>
</reference>
<dbReference type="InterPro" id="IPR011991">
    <property type="entry name" value="ArsR-like_HTH"/>
</dbReference>
<dbReference type="Proteomes" id="UP000199542">
    <property type="component" value="Unassembled WGS sequence"/>
</dbReference>
<sequence>MEISDLNSSKNVDASIDNDFRARLKNSAKLLSNLANETRLRTIYLLASRGEMFVGELVSEIGISQSALSQHLAKLREAGIIATRRDAQKHFYSLQHDWMRDLLTALDAVYTRNLPQA</sequence>
<evidence type="ECO:0000256" key="2">
    <source>
        <dbReference type="ARBA" id="ARBA00023125"/>
    </source>
</evidence>
<dbReference type="PRINTS" id="PR00778">
    <property type="entry name" value="HTHARSR"/>
</dbReference>
<dbReference type="InterPro" id="IPR036390">
    <property type="entry name" value="WH_DNA-bd_sf"/>
</dbReference>
<dbReference type="CDD" id="cd00090">
    <property type="entry name" value="HTH_ARSR"/>
    <property type="match status" value="1"/>
</dbReference>
<accession>A0A1G4TRI9</accession>
<dbReference type="PANTHER" id="PTHR43132">
    <property type="entry name" value="ARSENICAL RESISTANCE OPERON REPRESSOR ARSR-RELATED"/>
    <property type="match status" value="1"/>
</dbReference>
<organism evidence="5 6">
    <name type="scientific">Rhizobium mongolense subsp. loessense</name>
    <dbReference type="NCBI Taxonomy" id="158890"/>
    <lineage>
        <taxon>Bacteria</taxon>
        <taxon>Pseudomonadati</taxon>
        <taxon>Pseudomonadota</taxon>
        <taxon>Alphaproteobacteria</taxon>
        <taxon>Hyphomicrobiales</taxon>
        <taxon>Rhizobiaceae</taxon>
        <taxon>Rhizobium/Agrobacterium group</taxon>
        <taxon>Rhizobium</taxon>
    </lineage>
</organism>
<dbReference type="EMBL" id="FMTM01000012">
    <property type="protein sequence ID" value="SCW83961.1"/>
    <property type="molecule type" value="Genomic_DNA"/>
</dbReference>
<dbReference type="AlphaFoldDB" id="A0A1G4TRI9"/>
<dbReference type="InterPro" id="IPR001845">
    <property type="entry name" value="HTH_ArsR_DNA-bd_dom"/>
</dbReference>
<evidence type="ECO:0000256" key="3">
    <source>
        <dbReference type="ARBA" id="ARBA00023163"/>
    </source>
</evidence>
<evidence type="ECO:0000313" key="5">
    <source>
        <dbReference type="EMBL" id="SCW83961.1"/>
    </source>
</evidence>
<dbReference type="SUPFAM" id="SSF46785">
    <property type="entry name" value="Winged helix' DNA-binding domain"/>
    <property type="match status" value="1"/>
</dbReference>
<keyword evidence="1" id="KW-0805">Transcription regulation</keyword>
<evidence type="ECO:0000259" key="4">
    <source>
        <dbReference type="PROSITE" id="PS50987"/>
    </source>
</evidence>
<dbReference type="Gene3D" id="1.10.10.10">
    <property type="entry name" value="Winged helix-like DNA-binding domain superfamily/Winged helix DNA-binding domain"/>
    <property type="match status" value="1"/>
</dbReference>
<dbReference type="RefSeq" id="WP_092587947.1">
    <property type="nucleotide sequence ID" value="NZ_FMTM01000012.1"/>
</dbReference>
<dbReference type="PANTHER" id="PTHR43132:SF2">
    <property type="entry name" value="ARSENICAL RESISTANCE OPERON REPRESSOR ARSR-RELATED"/>
    <property type="match status" value="1"/>
</dbReference>
<dbReference type="SMART" id="SM00418">
    <property type="entry name" value="HTH_ARSR"/>
    <property type="match status" value="1"/>
</dbReference>
<keyword evidence="3" id="KW-0804">Transcription</keyword>
<feature type="domain" description="HTH arsR-type" evidence="4">
    <location>
        <begin position="16"/>
        <end position="114"/>
    </location>
</feature>
<dbReference type="GO" id="GO:0003700">
    <property type="term" value="F:DNA-binding transcription factor activity"/>
    <property type="evidence" value="ECO:0007669"/>
    <property type="project" value="InterPro"/>
</dbReference>
<gene>
    <name evidence="5" type="ORF">SAMN02927900_05523</name>
</gene>
<name>A0A1G4TRI9_9HYPH</name>
<dbReference type="InterPro" id="IPR036388">
    <property type="entry name" value="WH-like_DNA-bd_sf"/>
</dbReference>
<evidence type="ECO:0000256" key="1">
    <source>
        <dbReference type="ARBA" id="ARBA00023015"/>
    </source>
</evidence>